<evidence type="ECO:0000256" key="1">
    <source>
        <dbReference type="ARBA" id="ARBA00003950"/>
    </source>
</evidence>
<dbReference type="GO" id="GO:0061666">
    <property type="term" value="F:UFM1 ligase activity"/>
    <property type="evidence" value="ECO:0007669"/>
    <property type="project" value="InterPro"/>
</dbReference>
<feature type="compositionally biased region" description="Basic residues" evidence="7">
    <location>
        <begin position="431"/>
        <end position="440"/>
    </location>
</feature>
<evidence type="ECO:0000256" key="7">
    <source>
        <dbReference type="SAM" id="MobiDB-lite"/>
    </source>
</evidence>
<dbReference type="GO" id="GO:1990592">
    <property type="term" value="P:protein K69-linked ufmylation"/>
    <property type="evidence" value="ECO:0007669"/>
    <property type="project" value="TreeGrafter"/>
</dbReference>
<keyword evidence="5" id="KW-0833">Ubl conjugation pathway</keyword>
<dbReference type="InterPro" id="IPR056579">
    <property type="entry name" value="Ufl1_N"/>
</dbReference>
<dbReference type="PANTHER" id="PTHR31057:SF0">
    <property type="entry name" value="E3 UFM1-PROTEIN LIGASE 1"/>
    <property type="match status" value="1"/>
</dbReference>
<evidence type="ECO:0000256" key="4">
    <source>
        <dbReference type="ARBA" id="ARBA00022679"/>
    </source>
</evidence>
<dbReference type="AlphaFoldDB" id="A0A5E4QTG6"/>
<feature type="region of interest" description="Disordered" evidence="7">
    <location>
        <begin position="386"/>
        <end position="456"/>
    </location>
</feature>
<dbReference type="Proteomes" id="UP000324832">
    <property type="component" value="Unassembled WGS sequence"/>
</dbReference>
<keyword evidence="12" id="KW-1185">Reference proteome</keyword>
<evidence type="ECO:0000256" key="6">
    <source>
        <dbReference type="ARBA" id="ARBA00030452"/>
    </source>
</evidence>
<dbReference type="GO" id="GO:0034976">
    <property type="term" value="P:response to endoplasmic reticulum stress"/>
    <property type="evidence" value="ECO:0007669"/>
    <property type="project" value="TreeGrafter"/>
</dbReference>
<sequence length="702" mass="79705">MAPSSDWDEIKRLAADFQKAQLSSTSQRLSERNCIEIVTKLIELKLVDVIFTTDGKEYLTPQELIKEIKDELYVRGGRVNTVDLAKELSVDLNLINTNLNEILKGKDVQLLAGYLITNYYLEKVAGEINEKLQQQGKITVGELSLLYDLPAEFIQHNILEKYIGKIIIGKQDSSEPRTFYTEEYITRTKAKIRGALMGLLRPTQIGFIISQCNVAERLFITLFDQLNAPGVLTGRHSGAIYVPSCYTKSQNDWVISFWRQNNYLEYDAITRLGISDPKVYVKKVITNEDDLTFLSSCVIGSQIKQQMEVALEECISSKSFMDVVSLLPSIFSETDIENMLDILLKNNTKSTINTYIDSLRQACMPITQSKVEEIVKSGKYQQHFMEKQISKNDMSQQGHVDYKTERREERRRKATSGKGGGGTQGRETKTKAVKKHPRSKQTHESESDDDTTTTKKSQMQLEIILVEDVENVIKDTLENEGLEDLVTPIAEYLHGTLNQIALTMAKDMAEKLLQNSHQNKKQSHSAAQDRINVLINDIKLYEKGLKLFPVDQQGAFIKYLLKSFGADVLGEFCKYAANQCNISVQVDTLSIEQRNKIINDLPEEYMKPLRALNVSLSEQNLDLFYQAVDLCLSKCDMILKKVDKKKDNCDDPALVLHLAILAIFTILNQSMLHASGRQVISIINLLKGQLKEEHFSKLQDYH</sequence>
<dbReference type="InterPro" id="IPR018611">
    <property type="entry name" value="Ufl1"/>
</dbReference>
<dbReference type="GO" id="GO:0032434">
    <property type="term" value="P:regulation of proteasomal ubiquitin-dependent protein catabolic process"/>
    <property type="evidence" value="ECO:0007669"/>
    <property type="project" value="TreeGrafter"/>
</dbReference>
<dbReference type="Pfam" id="PF25870">
    <property type="entry name" value="WHD_UFL1_5th"/>
    <property type="match status" value="1"/>
</dbReference>
<dbReference type="InterPro" id="IPR056580">
    <property type="entry name" value="Ufl1_dom"/>
</dbReference>
<evidence type="ECO:0000256" key="5">
    <source>
        <dbReference type="ARBA" id="ARBA00022786"/>
    </source>
</evidence>
<organism evidence="11 12">
    <name type="scientific">Leptidea sinapis</name>
    <dbReference type="NCBI Taxonomy" id="189913"/>
    <lineage>
        <taxon>Eukaryota</taxon>
        <taxon>Metazoa</taxon>
        <taxon>Ecdysozoa</taxon>
        <taxon>Arthropoda</taxon>
        <taxon>Hexapoda</taxon>
        <taxon>Insecta</taxon>
        <taxon>Pterygota</taxon>
        <taxon>Neoptera</taxon>
        <taxon>Endopterygota</taxon>
        <taxon>Lepidoptera</taxon>
        <taxon>Glossata</taxon>
        <taxon>Ditrysia</taxon>
        <taxon>Papilionoidea</taxon>
        <taxon>Pieridae</taxon>
        <taxon>Dismorphiinae</taxon>
        <taxon>Leptidea</taxon>
    </lineage>
</organism>
<feature type="non-terminal residue" evidence="11">
    <location>
        <position position="702"/>
    </location>
</feature>
<feature type="domain" description="E3 UFM1-protein ligase 1-like" evidence="9">
    <location>
        <begin position="524"/>
        <end position="642"/>
    </location>
</feature>
<evidence type="ECO:0000259" key="9">
    <source>
        <dbReference type="Pfam" id="PF23659"/>
    </source>
</evidence>
<comment type="function">
    <text evidence="1">E3 UFM1-protein ligase that mediates ufmylation of target proteins.</text>
</comment>
<dbReference type="Pfam" id="PF09743">
    <property type="entry name" value="E3_UFM1_ligase"/>
    <property type="match status" value="1"/>
</dbReference>
<evidence type="ECO:0000256" key="2">
    <source>
        <dbReference type="ARBA" id="ARBA00010789"/>
    </source>
</evidence>
<protein>
    <recommendedName>
        <fullName evidence="3">E3 UFM1-protein ligase 1 homolog</fullName>
    </recommendedName>
    <alternativeName>
        <fullName evidence="6">E3 UFM1-protein transferase 1 homolog</fullName>
    </alternativeName>
</protein>
<evidence type="ECO:0000313" key="11">
    <source>
        <dbReference type="EMBL" id="VVD00481.1"/>
    </source>
</evidence>
<dbReference type="EMBL" id="FZQP02004778">
    <property type="protein sequence ID" value="VVD00481.1"/>
    <property type="molecule type" value="Genomic_DNA"/>
</dbReference>
<proteinExistence type="inferred from homology"/>
<accession>A0A5E4QTG6</accession>
<feature type="domain" description="E3 UFM1-protein ligase 1-like N-terminal" evidence="8">
    <location>
        <begin position="9"/>
        <end position="280"/>
    </location>
</feature>
<evidence type="ECO:0000256" key="3">
    <source>
        <dbReference type="ARBA" id="ARBA00014160"/>
    </source>
</evidence>
<comment type="similarity">
    <text evidence="2">Belongs to the UFL1 family.</text>
</comment>
<reference evidence="11 12" key="1">
    <citation type="submission" date="2017-07" db="EMBL/GenBank/DDBJ databases">
        <authorList>
            <person name="Talla V."/>
            <person name="Backstrom N."/>
        </authorList>
    </citation>
    <scope>NUCLEOTIDE SEQUENCE [LARGE SCALE GENOMIC DNA]</scope>
</reference>
<feature type="domain" description="E3 UFM1-protein ligase-like C-terminal" evidence="10">
    <location>
        <begin position="648"/>
        <end position="702"/>
    </location>
</feature>
<dbReference type="GO" id="GO:0005789">
    <property type="term" value="C:endoplasmic reticulum membrane"/>
    <property type="evidence" value="ECO:0007669"/>
    <property type="project" value="TreeGrafter"/>
</dbReference>
<evidence type="ECO:0000259" key="10">
    <source>
        <dbReference type="Pfam" id="PF25041"/>
    </source>
</evidence>
<dbReference type="Pfam" id="PF25041">
    <property type="entry name" value="UFL1_C"/>
    <property type="match status" value="1"/>
</dbReference>
<dbReference type="PANTHER" id="PTHR31057">
    <property type="entry name" value="E3 UFM1-PROTEIN LIGASE 1"/>
    <property type="match status" value="1"/>
</dbReference>
<dbReference type="Pfam" id="PF23659">
    <property type="entry name" value="UFL1"/>
    <property type="match status" value="1"/>
</dbReference>
<name>A0A5E4QTG6_9NEOP</name>
<gene>
    <name evidence="11" type="ORF">LSINAPIS_LOCUS11109</name>
</gene>
<keyword evidence="4" id="KW-0808">Transferase</keyword>
<evidence type="ECO:0000313" key="12">
    <source>
        <dbReference type="Proteomes" id="UP000324832"/>
    </source>
</evidence>
<evidence type="ECO:0000259" key="8">
    <source>
        <dbReference type="Pfam" id="PF09743"/>
    </source>
</evidence>
<dbReference type="InterPro" id="IPR056761">
    <property type="entry name" value="Ufl1-like_C"/>
</dbReference>